<gene>
    <name evidence="4" type="ORF">HMPREF1336_00473</name>
</gene>
<dbReference type="InterPro" id="IPR007737">
    <property type="entry name" value="Mga_HTH"/>
</dbReference>
<dbReference type="Pfam" id="PF05043">
    <property type="entry name" value="Mga"/>
    <property type="match status" value="1"/>
</dbReference>
<comment type="caution">
    <text evidence="4">The sequence shown here is derived from an EMBL/GenBank/DDBJ whole genome shotgun (WGS) entry which is preliminary data.</text>
</comment>
<protein>
    <submittedName>
        <fullName evidence="4">M protein trans-acting positive regulator</fullName>
    </submittedName>
</protein>
<dbReference type="Proteomes" id="UP000004117">
    <property type="component" value="Unassembled WGS sequence"/>
</dbReference>
<sequence>MRALLSDSFQRKLTVIDFLYDNPYQKLTTIQEYFQYNHTTLLNDLADLNSIISPCEIIKTANLEYFLHFPNNTNIEYVYSCFLQVAPEFRLLQQLIFNTYPSTEALAEALYVSNSTVKRMITRINQILLEKFSFKIQTSPLTFSGDETKIINFFIAFLKESYVTSTQLLSKEQNIFFNQLFEESLPILKFAGNIDIDKFSFYVYSIVLRFKQAGSLAFFPENRQLYSNLADYSHLFDRYFSIKTDTSFFHSLESIFFNGHYLKSYKELVFLSKENQQVLTRKRQIEQLLDYLATALAISNPNYHAIVLYLYNLSVSDYGEAFILFPKYKFFLENLTHHYPYFYDKCVPFLKKILNDKSIDRFYEFIYHLIIRWDELQASLNKLPPKMKTGIYFFTDIEHNLFMKKFFTERFRDILAIDNLFTLDSSVDLKEVVASYDLLLTNIPIPDVVERNIICCSLFPTNAQLEEIASYYSKWLTTTT</sequence>
<evidence type="ECO:0000313" key="4">
    <source>
        <dbReference type="EMBL" id="EJV19732.1"/>
    </source>
</evidence>
<feature type="domain" description="Mga helix-turn-helix" evidence="3">
    <location>
        <begin position="72"/>
        <end position="157"/>
    </location>
</feature>
<reference evidence="4 5" key="1">
    <citation type="submission" date="2012-04" db="EMBL/GenBank/DDBJ databases">
        <authorList>
            <person name="Weinstock G."/>
            <person name="Sodergren E."/>
            <person name="Lobos E.A."/>
            <person name="Fulton L."/>
            <person name="Fulton R."/>
            <person name="Courtney L."/>
            <person name="Fronick C."/>
            <person name="O'Laughlin M."/>
            <person name="Godfrey J."/>
            <person name="Wilson R.M."/>
            <person name="Miner T."/>
            <person name="Farmer C."/>
            <person name="Delehaunty K."/>
            <person name="Cordes M."/>
            <person name="Minx P."/>
            <person name="Tomlinson C."/>
            <person name="Chen J."/>
            <person name="Wollam A."/>
            <person name="Pepin K.H."/>
            <person name="Bhonagiri V."/>
            <person name="Zhang X."/>
            <person name="Suruliraj S."/>
            <person name="Warren W."/>
            <person name="Mitreva M."/>
            <person name="Mardis E.R."/>
            <person name="Wilson R.K."/>
        </authorList>
    </citation>
    <scope>NUCLEOTIDE SEQUENCE [LARGE SCALE GENOMIC DNA]</scope>
    <source>
        <strain evidence="4 5">ERV63</strain>
    </source>
</reference>
<dbReference type="InterPro" id="IPR050661">
    <property type="entry name" value="BglG_antiterminators"/>
</dbReference>
<proteinExistence type="predicted"/>
<keyword evidence="1" id="KW-0805">Transcription regulation</keyword>
<dbReference type="PANTHER" id="PTHR30185:SF18">
    <property type="entry name" value="TRANSCRIPTIONAL REGULATOR MTLR"/>
    <property type="match status" value="1"/>
</dbReference>
<evidence type="ECO:0000313" key="5">
    <source>
        <dbReference type="Proteomes" id="UP000004117"/>
    </source>
</evidence>
<dbReference type="RefSeq" id="WP_002383031.1">
    <property type="nucleotide sequence ID" value="NZ_JH805683.1"/>
</dbReference>
<name>A0AAV3GNX6_ENTFL</name>
<dbReference type="AlphaFoldDB" id="A0AAV3GNX6"/>
<evidence type="ECO:0000259" key="3">
    <source>
        <dbReference type="Pfam" id="PF05043"/>
    </source>
</evidence>
<accession>A0AAV3GNX6</accession>
<dbReference type="Gene3D" id="1.10.10.10">
    <property type="entry name" value="Winged helix-like DNA-binding domain superfamily/Winged helix DNA-binding domain"/>
    <property type="match status" value="1"/>
</dbReference>
<dbReference type="InterPro" id="IPR036388">
    <property type="entry name" value="WH-like_DNA-bd_sf"/>
</dbReference>
<dbReference type="PANTHER" id="PTHR30185">
    <property type="entry name" value="CRYPTIC BETA-GLUCOSIDE BGL OPERON ANTITERMINATOR"/>
    <property type="match status" value="1"/>
</dbReference>
<evidence type="ECO:0000256" key="1">
    <source>
        <dbReference type="ARBA" id="ARBA00023015"/>
    </source>
</evidence>
<evidence type="ECO:0000256" key="2">
    <source>
        <dbReference type="ARBA" id="ARBA00023163"/>
    </source>
</evidence>
<keyword evidence="2" id="KW-0804">Transcription</keyword>
<dbReference type="EMBL" id="ALZR01000020">
    <property type="protein sequence ID" value="EJV19732.1"/>
    <property type="molecule type" value="Genomic_DNA"/>
</dbReference>
<organism evidence="4 5">
    <name type="scientific">Enterococcus faecalis ERV63</name>
    <dbReference type="NCBI Taxonomy" id="1134793"/>
    <lineage>
        <taxon>Bacteria</taxon>
        <taxon>Bacillati</taxon>
        <taxon>Bacillota</taxon>
        <taxon>Bacilli</taxon>
        <taxon>Lactobacillales</taxon>
        <taxon>Enterococcaceae</taxon>
        <taxon>Enterococcus</taxon>
    </lineage>
</organism>